<keyword evidence="2" id="KW-0732">Signal</keyword>
<feature type="domain" description="Peptidase A1" evidence="3">
    <location>
        <begin position="36"/>
        <end position="397"/>
    </location>
</feature>
<dbReference type="SUPFAM" id="SSF50630">
    <property type="entry name" value="Acid proteases"/>
    <property type="match status" value="1"/>
</dbReference>
<dbReference type="Proteomes" id="UP000243052">
    <property type="component" value="Chromosome ii"/>
</dbReference>
<sequence>MHMKLFWGLLYLVASALAQDRQFPVLRVHKNELQLYFVEAFLGTPGQQQSLCVDISHPYTWVISGKIYEICNRPNGGCLTGNLYYPGASSTNEELDSGREYNLRYRDGVNITGTVERDVANITLNNGVLLLTKMLFFSSELSNLLQGSLGLGDQYIVGDESDVVNSNNGGFSFLQRLKDSNLIETSSYSLWLANDTTTIDDFGLKVQDTGRLLMGAVDPQYYKGPLYQYDTVPVEYSGNEVGHHREFALPLTKVSISTTDGASLNLTSPNFTEVTVLNTRFHESYIPIDLLLQIAMQTNAVYVNSWDRWFVDCDLTKYNATLSFEFGETKINVPLSHFIDTSRRGAAPTTSTSTPTNETCYLGLYPNIEKGFSMLGANFLRSTYLAVDMEGQSFAIAQAKLGSERDTSNIAAIKSGSIPFAKSASQVLASPVTLTISDISKSTVFPNTYSVLNDPGSDLLTTRSFYSTSRSYSQSSTSSSSSAEVVSSNGLGRRAQTLDATNFIASNSLQFMKYIVAVGLIFIIGVVV</sequence>
<dbReference type="PRINTS" id="PR00792">
    <property type="entry name" value="PEPSIN"/>
</dbReference>
<accession>A0A109UXD6</accession>
<dbReference type="Gene3D" id="2.40.70.10">
    <property type="entry name" value="Acid Proteases"/>
    <property type="match status" value="2"/>
</dbReference>
<evidence type="ECO:0000259" key="3">
    <source>
        <dbReference type="PROSITE" id="PS51767"/>
    </source>
</evidence>
<reference evidence="4 5" key="1">
    <citation type="submission" date="2016-01" db="EMBL/GenBank/DDBJ databases">
        <title>Genome sequence of the yeast Holleya sinecauda.</title>
        <authorList>
            <person name="Dietrich F.S."/>
        </authorList>
    </citation>
    <scope>NUCLEOTIDE SEQUENCE [LARGE SCALE GENOMIC DNA]</scope>
    <source>
        <strain evidence="4 5">ATCC 58844</strain>
    </source>
</reference>
<name>A0A109UXD6_9SACH</name>
<feature type="signal peptide" evidence="2">
    <location>
        <begin position="1"/>
        <end position="18"/>
    </location>
</feature>
<dbReference type="Pfam" id="PF00026">
    <property type="entry name" value="Asp"/>
    <property type="match status" value="1"/>
</dbReference>
<proteinExistence type="inferred from homology"/>
<evidence type="ECO:0000313" key="4">
    <source>
        <dbReference type="EMBL" id="AMD19254.1"/>
    </source>
</evidence>
<comment type="similarity">
    <text evidence="1">Belongs to the peptidase A1 family.</text>
</comment>
<dbReference type="PANTHER" id="PTHR47966">
    <property type="entry name" value="BETA-SITE APP-CLEAVING ENZYME, ISOFORM A-RELATED"/>
    <property type="match status" value="1"/>
</dbReference>
<protein>
    <submittedName>
        <fullName evidence="4">HBR353Cp</fullName>
    </submittedName>
</protein>
<dbReference type="InterPro" id="IPR033121">
    <property type="entry name" value="PEPTIDASE_A1"/>
</dbReference>
<dbReference type="InterPro" id="IPR001461">
    <property type="entry name" value="Aspartic_peptidase_A1"/>
</dbReference>
<dbReference type="PROSITE" id="PS51767">
    <property type="entry name" value="PEPTIDASE_A1"/>
    <property type="match status" value="1"/>
</dbReference>
<dbReference type="PANTHER" id="PTHR47966:SF51">
    <property type="entry name" value="BETA-SITE APP-CLEAVING ENZYME, ISOFORM A-RELATED"/>
    <property type="match status" value="1"/>
</dbReference>
<dbReference type="GO" id="GO:0004190">
    <property type="term" value="F:aspartic-type endopeptidase activity"/>
    <property type="evidence" value="ECO:0007669"/>
    <property type="project" value="InterPro"/>
</dbReference>
<dbReference type="AlphaFoldDB" id="A0A109UXD6"/>
<gene>
    <name evidence="4" type="ORF">AW171_hschr21072</name>
</gene>
<dbReference type="RefSeq" id="XP_017986250.1">
    <property type="nucleotide sequence ID" value="XM_018130761.1"/>
</dbReference>
<keyword evidence="5" id="KW-1185">Reference proteome</keyword>
<feature type="chain" id="PRO_5007141022" evidence="2">
    <location>
        <begin position="19"/>
        <end position="528"/>
    </location>
</feature>
<dbReference type="InterPro" id="IPR021109">
    <property type="entry name" value="Peptidase_aspartic_dom_sf"/>
</dbReference>
<evidence type="ECO:0000256" key="2">
    <source>
        <dbReference type="SAM" id="SignalP"/>
    </source>
</evidence>
<dbReference type="GeneID" id="28721520"/>
<evidence type="ECO:0000313" key="5">
    <source>
        <dbReference type="Proteomes" id="UP000243052"/>
    </source>
</evidence>
<dbReference type="EMBL" id="CP014242">
    <property type="protein sequence ID" value="AMD19254.1"/>
    <property type="molecule type" value="Genomic_DNA"/>
</dbReference>
<organism evidence="4 5">
    <name type="scientific">Eremothecium sinecaudum</name>
    <dbReference type="NCBI Taxonomy" id="45286"/>
    <lineage>
        <taxon>Eukaryota</taxon>
        <taxon>Fungi</taxon>
        <taxon>Dikarya</taxon>
        <taxon>Ascomycota</taxon>
        <taxon>Saccharomycotina</taxon>
        <taxon>Saccharomycetes</taxon>
        <taxon>Saccharomycetales</taxon>
        <taxon>Saccharomycetaceae</taxon>
        <taxon>Eremothecium</taxon>
    </lineage>
</organism>
<evidence type="ECO:0000256" key="1">
    <source>
        <dbReference type="ARBA" id="ARBA00007447"/>
    </source>
</evidence>
<dbReference type="GO" id="GO:0006508">
    <property type="term" value="P:proteolysis"/>
    <property type="evidence" value="ECO:0007669"/>
    <property type="project" value="InterPro"/>
</dbReference>
<dbReference type="OrthoDB" id="771136at2759"/>